<evidence type="ECO:0000313" key="2">
    <source>
        <dbReference type="Proteomes" id="UP000006620"/>
    </source>
</evidence>
<protein>
    <submittedName>
        <fullName evidence="1">Uncharacterized protein</fullName>
    </submittedName>
</protein>
<gene>
    <name evidence="1" type="ordered locus">KNP414_05975</name>
</gene>
<sequence length="70" mass="7887">MSLLTLQANTFYNKESAVTTTRLAAKQGIYLDVQPVYRSRCREWKVTFCTFAGPAPVHSVQETYASGKRV</sequence>
<dbReference type="PATRIC" id="fig|1036673.3.peg.5560"/>
<proteinExistence type="predicted"/>
<name>F8FC98_PAEMK</name>
<dbReference type="Proteomes" id="UP000006620">
    <property type="component" value="Chromosome"/>
</dbReference>
<dbReference type="AlphaFoldDB" id="F8FC98"/>
<evidence type="ECO:0000313" key="1">
    <source>
        <dbReference type="EMBL" id="AEI44499.1"/>
    </source>
</evidence>
<dbReference type="EMBL" id="CP002869">
    <property type="protein sequence ID" value="AEI44499.1"/>
    <property type="molecule type" value="Genomic_DNA"/>
</dbReference>
<dbReference type="HOGENOM" id="CLU_2754070_0_0_9"/>
<reference evidence="2" key="1">
    <citation type="submission" date="2011-06" db="EMBL/GenBank/DDBJ databases">
        <title>Complete genome sequence of Paenibacillus mucilaginosus KNP414.</title>
        <authorList>
            <person name="Wang J."/>
            <person name="Hu S."/>
            <person name="Hu X."/>
            <person name="Zhang B."/>
            <person name="Dong D."/>
            <person name="Zhang S."/>
            <person name="Zhao K."/>
            <person name="Wu D."/>
        </authorList>
    </citation>
    <scope>NUCLEOTIDE SEQUENCE [LARGE SCALE GENOMIC DNA]</scope>
    <source>
        <strain evidence="2">KNP414</strain>
    </source>
</reference>
<dbReference type="KEGG" id="pms:KNP414_05975"/>
<accession>F8FC98</accession>
<organism evidence="1 2">
    <name type="scientific">Paenibacillus mucilaginosus (strain KNP414)</name>
    <dbReference type="NCBI Taxonomy" id="1036673"/>
    <lineage>
        <taxon>Bacteria</taxon>
        <taxon>Bacillati</taxon>
        <taxon>Bacillota</taxon>
        <taxon>Bacilli</taxon>
        <taxon>Bacillales</taxon>
        <taxon>Paenibacillaceae</taxon>
        <taxon>Paenibacillus</taxon>
    </lineage>
</organism>
<reference evidence="1 2" key="2">
    <citation type="journal article" date="2013" name="Genome Announc.">
        <title>Genome Sequence of Growth-Improving Paenibacillus mucilaginosus Strain KNP414.</title>
        <authorList>
            <person name="Lu J.J."/>
            <person name="Wang J.F."/>
            <person name="Hu X.F."/>
        </authorList>
    </citation>
    <scope>NUCLEOTIDE SEQUENCE [LARGE SCALE GENOMIC DNA]</scope>
    <source>
        <strain evidence="1 2">KNP414</strain>
    </source>
</reference>